<dbReference type="InterPro" id="IPR002178">
    <property type="entry name" value="PTS_EIIA_type-2_dom"/>
</dbReference>
<evidence type="ECO:0000313" key="2">
    <source>
        <dbReference type="EMBL" id="KMW18243.1"/>
    </source>
</evidence>
<evidence type="ECO:0000259" key="1">
    <source>
        <dbReference type="PROSITE" id="PS51094"/>
    </source>
</evidence>
<feature type="domain" description="PTS EIIA type-2" evidence="1">
    <location>
        <begin position="9"/>
        <end position="153"/>
    </location>
</feature>
<dbReference type="InterPro" id="IPR016152">
    <property type="entry name" value="PTrfase/Anion_transptr"/>
</dbReference>
<dbReference type="CDD" id="cd00211">
    <property type="entry name" value="PTS_IIA_fru"/>
    <property type="match status" value="1"/>
</dbReference>
<gene>
    <name evidence="2" type="ORF">HMPREF9470_03153</name>
</gene>
<accession>A0A0J9BZI8</accession>
<dbReference type="GeneID" id="93162314"/>
<proteinExistence type="predicted"/>
<dbReference type="PANTHER" id="PTHR47738:SF2">
    <property type="entry name" value="PTS SYSTEM FRUCTOSE-LIKE EIIA COMPONENT"/>
    <property type="match status" value="1"/>
</dbReference>
<dbReference type="PROSITE" id="PS51094">
    <property type="entry name" value="PTS_EIIA_TYPE_2"/>
    <property type="match status" value="1"/>
</dbReference>
<dbReference type="PATRIC" id="fig|742734.4.peg.3377"/>
<organism evidence="2 3">
    <name type="scientific">[Clostridium] citroniae WAL-19142</name>
    <dbReference type="NCBI Taxonomy" id="742734"/>
    <lineage>
        <taxon>Bacteria</taxon>
        <taxon>Bacillati</taxon>
        <taxon>Bacillota</taxon>
        <taxon>Clostridia</taxon>
        <taxon>Lachnospirales</taxon>
        <taxon>Lachnospiraceae</taxon>
        <taxon>Enterocloster</taxon>
    </lineage>
</organism>
<dbReference type="Proteomes" id="UP000037392">
    <property type="component" value="Unassembled WGS sequence"/>
</dbReference>
<dbReference type="AlphaFoldDB" id="A0A0J9BZI8"/>
<evidence type="ECO:0000313" key="3">
    <source>
        <dbReference type="Proteomes" id="UP000037392"/>
    </source>
</evidence>
<comment type="caution">
    <text evidence="2">The sequence shown here is derived from an EMBL/GenBank/DDBJ whole genome shotgun (WGS) entry which is preliminary data.</text>
</comment>
<reference evidence="2 3" key="1">
    <citation type="submission" date="2011-04" db="EMBL/GenBank/DDBJ databases">
        <title>The Genome Sequence of Clostridium citroniae WAL-19142.</title>
        <authorList>
            <consortium name="The Broad Institute Genome Sequencing Platform"/>
            <person name="Earl A."/>
            <person name="Ward D."/>
            <person name="Feldgarden M."/>
            <person name="Gevers D."/>
            <person name="Warren Y.A."/>
            <person name="Tyrrell K.L."/>
            <person name="Citron D.M."/>
            <person name="Goldstein E.J."/>
            <person name="Daigneault M."/>
            <person name="Allen-Vercoe E."/>
            <person name="Young S.K."/>
            <person name="Zeng Q."/>
            <person name="Gargeya S."/>
            <person name="Fitzgerald M."/>
            <person name="Haas B."/>
            <person name="Abouelleil A."/>
            <person name="Alvarado L."/>
            <person name="Arachchi H.M."/>
            <person name="Berlin A."/>
            <person name="Brown A."/>
            <person name="Chapman S.B."/>
            <person name="Chen Z."/>
            <person name="Dunbar C."/>
            <person name="Freedman E."/>
            <person name="Gearin G."/>
            <person name="Gellesch M."/>
            <person name="Goldberg J."/>
            <person name="Griggs A."/>
            <person name="Gujja S."/>
            <person name="Heilman E.R."/>
            <person name="Heiman D."/>
            <person name="Howarth C."/>
            <person name="Larson L."/>
            <person name="Lui A."/>
            <person name="MacDonald P.J."/>
            <person name="Mehta T."/>
            <person name="Montmayeur A."/>
            <person name="Murphy C."/>
            <person name="Neiman D."/>
            <person name="Pearson M."/>
            <person name="Priest M."/>
            <person name="Roberts A."/>
            <person name="Saif S."/>
            <person name="Shea T."/>
            <person name="Shenoy N."/>
            <person name="Sisk P."/>
            <person name="Stolte C."/>
            <person name="Sykes S."/>
            <person name="White J."/>
            <person name="Yandava C."/>
            <person name="Wortman J."/>
            <person name="Nusbaum C."/>
            <person name="Birren B."/>
        </authorList>
    </citation>
    <scope>NUCLEOTIDE SEQUENCE [LARGE SCALE GENOMIC DNA]</scope>
    <source>
        <strain evidence="2 3">WAL-19142</strain>
    </source>
</reference>
<dbReference type="EMBL" id="ADLK01000024">
    <property type="protein sequence ID" value="KMW18243.1"/>
    <property type="molecule type" value="Genomic_DNA"/>
</dbReference>
<dbReference type="Gene3D" id="3.40.930.10">
    <property type="entry name" value="Mannitol-specific EII, Chain A"/>
    <property type="match status" value="1"/>
</dbReference>
<dbReference type="SUPFAM" id="SSF55804">
    <property type="entry name" value="Phoshotransferase/anion transport protein"/>
    <property type="match status" value="1"/>
</dbReference>
<sequence>MVTSMTIENVIKRSCINLHMKGRNKKEIIEEMADMFDRAGVLASRNLFIRAVYEREGEGPTGIGNQVAIPHGKSDAVLKTAMAVGRVDQGVEWETLGEGDTRAFVMFAVNSGDKSELVSLLSQVAVALCDDDVIETLLTTESEEEIFTLFNRKGET</sequence>
<dbReference type="OrthoDB" id="95460at2"/>
<dbReference type="Pfam" id="PF00359">
    <property type="entry name" value="PTS_EIIA_2"/>
    <property type="match status" value="1"/>
</dbReference>
<dbReference type="RefSeq" id="WP_082173903.1">
    <property type="nucleotide sequence ID" value="NZ_KQ235879.1"/>
</dbReference>
<dbReference type="PANTHER" id="PTHR47738">
    <property type="entry name" value="PTS SYSTEM FRUCTOSE-LIKE EIIA COMPONENT-RELATED"/>
    <property type="match status" value="1"/>
</dbReference>
<dbReference type="PROSITE" id="PS00372">
    <property type="entry name" value="PTS_EIIA_TYPE_2_HIS"/>
    <property type="match status" value="1"/>
</dbReference>
<dbReference type="InterPro" id="IPR051541">
    <property type="entry name" value="PTS_SugarTrans_NitroReg"/>
</dbReference>
<protein>
    <recommendedName>
        <fullName evidence="1">PTS EIIA type-2 domain-containing protein</fullName>
    </recommendedName>
</protein>
<name>A0A0J9BZI8_9FIRM</name>